<evidence type="ECO:0000313" key="14">
    <source>
        <dbReference type="Proteomes" id="UP000322000"/>
    </source>
</evidence>
<keyword evidence="6 13" id="KW-1133">Transmembrane helix</keyword>
<dbReference type="GO" id="GO:0015280">
    <property type="term" value="F:ligand-gated sodium channel activity"/>
    <property type="evidence" value="ECO:0007669"/>
    <property type="project" value="TreeGrafter"/>
</dbReference>
<accession>A0A7E5WXC5</accession>
<comment type="subcellular location">
    <subcellularLocation>
        <location evidence="1">Membrane</location>
        <topology evidence="1">Multi-pass membrane protein</topology>
    </subcellularLocation>
</comment>
<reference evidence="15" key="1">
    <citation type="submission" date="2025-08" db="UniProtKB">
        <authorList>
            <consortium name="RefSeq"/>
        </authorList>
    </citation>
    <scope>IDENTIFICATION</scope>
</reference>
<dbReference type="PANTHER" id="PTHR11690">
    <property type="entry name" value="AMILORIDE-SENSITIVE SODIUM CHANNEL-RELATED"/>
    <property type="match status" value="1"/>
</dbReference>
<evidence type="ECO:0000256" key="7">
    <source>
        <dbReference type="ARBA" id="ARBA00023053"/>
    </source>
</evidence>
<proteinExistence type="inferred from homology"/>
<feature type="transmembrane region" description="Helical" evidence="13">
    <location>
        <begin position="34"/>
        <end position="56"/>
    </location>
</feature>
<dbReference type="KEGG" id="tnl:113506166"/>
<keyword evidence="5 12" id="KW-0812">Transmembrane</keyword>
<evidence type="ECO:0000256" key="8">
    <source>
        <dbReference type="ARBA" id="ARBA00023065"/>
    </source>
</evidence>
<sequence length="448" mass="50464">MTKPTIGQEIRNYFKNTTLHGFKYLLSIHNSDRIGWLVCCCASACCAGVLCAVLWARFLEVPALLALCDDERSDEYLRNQMPTIAVCPPIDSVADIMLDKLSSNTSETERLPMTLKRLLTGKSTDEDQVLLLDKILKSNNMTIPQVLMDYSLNCNEYTKKCRYRKIKVPCGQLFEKMLTSWGVCCVMRPYKLANVSTTMLARTFSTQTMDLVLQCSHGSRLYSCQFITRYEGEEFANQLKLIPSFYYLAQLRFIAIPQSSNSENPIQDTCISDKSYIRSYCMLRCAEKSCGCRDPLLNKKPYNRHLPICPVTRLSCLKVNRTKSLDNGSCHCLPPCNKISTYMVLESNPMNNLKQAIDPLYAGVNGTSSIVLNLRVNLGHSRVFVLNPTETWLTLLSSLGGVFNMFLGVGLFSALEFMYLILVKLPITIRKSSEIDVATAPISRVPGR</sequence>
<dbReference type="PANTHER" id="PTHR11690:SF300">
    <property type="entry name" value="PICKPOCKET PROTEIN 19"/>
    <property type="match status" value="1"/>
</dbReference>
<dbReference type="Pfam" id="PF00858">
    <property type="entry name" value="ASC"/>
    <property type="match status" value="1"/>
</dbReference>
<keyword evidence="8 12" id="KW-0406">Ion transport</keyword>
<dbReference type="RefSeq" id="XP_026744816.1">
    <property type="nucleotide sequence ID" value="XM_026889015.1"/>
</dbReference>
<dbReference type="InParanoid" id="A0A7E5WXC5"/>
<keyword evidence="9 13" id="KW-0472">Membrane</keyword>
<keyword evidence="11 12" id="KW-0407">Ion channel</keyword>
<evidence type="ECO:0000256" key="1">
    <source>
        <dbReference type="ARBA" id="ARBA00004141"/>
    </source>
</evidence>
<evidence type="ECO:0000256" key="11">
    <source>
        <dbReference type="ARBA" id="ARBA00023303"/>
    </source>
</evidence>
<dbReference type="GeneID" id="113506166"/>
<keyword evidence="4 12" id="KW-0894">Sodium channel</keyword>
<dbReference type="AlphaFoldDB" id="A0A7E5WXC5"/>
<evidence type="ECO:0000256" key="3">
    <source>
        <dbReference type="ARBA" id="ARBA00022448"/>
    </source>
</evidence>
<dbReference type="Proteomes" id="UP000322000">
    <property type="component" value="Chromosome 2"/>
</dbReference>
<keyword evidence="10 12" id="KW-0739">Sodium transport</keyword>
<evidence type="ECO:0000256" key="2">
    <source>
        <dbReference type="ARBA" id="ARBA00007193"/>
    </source>
</evidence>
<evidence type="ECO:0000256" key="12">
    <source>
        <dbReference type="RuleBase" id="RU000679"/>
    </source>
</evidence>
<dbReference type="InterPro" id="IPR001873">
    <property type="entry name" value="ENaC"/>
</dbReference>
<evidence type="ECO:0000256" key="4">
    <source>
        <dbReference type="ARBA" id="ARBA00022461"/>
    </source>
</evidence>
<name>A0A7E5WXC5_TRINI</name>
<keyword evidence="14" id="KW-1185">Reference proteome</keyword>
<protein>
    <submittedName>
        <fullName evidence="15">Sodium channel protein Nach-like</fullName>
    </submittedName>
</protein>
<evidence type="ECO:0000256" key="5">
    <source>
        <dbReference type="ARBA" id="ARBA00022692"/>
    </source>
</evidence>
<keyword evidence="3 12" id="KW-0813">Transport</keyword>
<evidence type="ECO:0000313" key="15">
    <source>
        <dbReference type="RefSeq" id="XP_026744816.1"/>
    </source>
</evidence>
<evidence type="ECO:0000256" key="9">
    <source>
        <dbReference type="ARBA" id="ARBA00023136"/>
    </source>
</evidence>
<dbReference type="GO" id="GO:0005886">
    <property type="term" value="C:plasma membrane"/>
    <property type="evidence" value="ECO:0007669"/>
    <property type="project" value="TreeGrafter"/>
</dbReference>
<organism evidence="14 15">
    <name type="scientific">Trichoplusia ni</name>
    <name type="common">Cabbage looper</name>
    <dbReference type="NCBI Taxonomy" id="7111"/>
    <lineage>
        <taxon>Eukaryota</taxon>
        <taxon>Metazoa</taxon>
        <taxon>Ecdysozoa</taxon>
        <taxon>Arthropoda</taxon>
        <taxon>Hexapoda</taxon>
        <taxon>Insecta</taxon>
        <taxon>Pterygota</taxon>
        <taxon>Neoptera</taxon>
        <taxon>Endopterygota</taxon>
        <taxon>Lepidoptera</taxon>
        <taxon>Glossata</taxon>
        <taxon>Ditrysia</taxon>
        <taxon>Noctuoidea</taxon>
        <taxon>Noctuidae</taxon>
        <taxon>Plusiinae</taxon>
        <taxon>Trichoplusia</taxon>
    </lineage>
</organism>
<gene>
    <name evidence="15" type="primary">LOC113506166</name>
</gene>
<feature type="transmembrane region" description="Helical" evidence="13">
    <location>
        <begin position="392"/>
        <end position="422"/>
    </location>
</feature>
<evidence type="ECO:0000256" key="10">
    <source>
        <dbReference type="ARBA" id="ARBA00023201"/>
    </source>
</evidence>
<dbReference type="OrthoDB" id="10055027at2759"/>
<evidence type="ECO:0000256" key="13">
    <source>
        <dbReference type="SAM" id="Phobius"/>
    </source>
</evidence>
<keyword evidence="7" id="KW-0915">Sodium</keyword>
<comment type="similarity">
    <text evidence="2 12">Belongs to the amiloride-sensitive sodium channel (TC 1.A.6) family.</text>
</comment>
<evidence type="ECO:0000256" key="6">
    <source>
        <dbReference type="ARBA" id="ARBA00022989"/>
    </source>
</evidence>